<dbReference type="PANTHER" id="PTHR43760">
    <property type="entry name" value="ENDORIBONUCLEASE-RELATED"/>
    <property type="match status" value="1"/>
</dbReference>
<dbReference type="InterPro" id="IPR013813">
    <property type="entry name" value="Endoribo_LPSP/chorism_mut-like"/>
</dbReference>
<name>A0A7X3LS84_9HYPH</name>
<dbReference type="SUPFAM" id="SSF55298">
    <property type="entry name" value="YjgF-like"/>
    <property type="match status" value="1"/>
</dbReference>
<evidence type="ECO:0000313" key="2">
    <source>
        <dbReference type="EMBL" id="MXN64148.1"/>
    </source>
</evidence>
<gene>
    <name evidence="2" type="ORF">GR183_04475</name>
</gene>
<dbReference type="InterPro" id="IPR035959">
    <property type="entry name" value="RutC-like_sf"/>
</dbReference>
<protein>
    <submittedName>
        <fullName evidence="2">RidA family protein</fullName>
    </submittedName>
</protein>
<dbReference type="Proteomes" id="UP000433101">
    <property type="component" value="Unassembled WGS sequence"/>
</dbReference>
<comment type="caution">
    <text evidence="2">The sequence shown here is derived from an EMBL/GenBank/DDBJ whole genome shotgun (WGS) entry which is preliminary data.</text>
</comment>
<dbReference type="AlphaFoldDB" id="A0A7X3LS84"/>
<dbReference type="PANTHER" id="PTHR43760:SF1">
    <property type="entry name" value="ENDORIBONUCLEASE L-PSP_CHORISMATE MUTASE-LIKE DOMAIN-CONTAINING PROTEIN"/>
    <property type="match status" value="1"/>
</dbReference>
<proteinExistence type="predicted"/>
<reference evidence="2 3" key="1">
    <citation type="submission" date="2019-12" db="EMBL/GenBank/DDBJ databases">
        <authorList>
            <person name="Li M."/>
        </authorList>
    </citation>
    <scope>NUCLEOTIDE SEQUENCE [LARGE SCALE GENOMIC DNA]</scope>
    <source>
        <strain evidence="2 3">GBMRC 2046</strain>
    </source>
</reference>
<dbReference type="RefSeq" id="WP_160774401.1">
    <property type="nucleotide sequence ID" value="NZ_WUMV01000002.1"/>
</dbReference>
<accession>A0A7X3LS84</accession>
<evidence type="ECO:0000259" key="1">
    <source>
        <dbReference type="Pfam" id="PF14588"/>
    </source>
</evidence>
<evidence type="ECO:0000313" key="3">
    <source>
        <dbReference type="Proteomes" id="UP000433101"/>
    </source>
</evidence>
<dbReference type="EMBL" id="WUMV01000002">
    <property type="protein sequence ID" value="MXN64148.1"/>
    <property type="molecule type" value="Genomic_DNA"/>
</dbReference>
<sequence length="154" mass="15916">MTGEIESRLAKIGIDLPQAAAPAANYVPYVITGSQLFISGQIPMGANGIEHQGKLGADYSVEDGQAAAKLCAINILAQAKAALGDLDKIKRLVKLVAFVNSAPDFGNQPKVVNGASDFMVEALGDKGRHARSAVGVAALPFGVAVEIEAIFEIA</sequence>
<dbReference type="Pfam" id="PF14588">
    <property type="entry name" value="YjgF_endoribonc"/>
    <property type="match status" value="1"/>
</dbReference>
<organism evidence="2 3">
    <name type="scientific">Stappia sediminis</name>
    <dbReference type="NCBI Taxonomy" id="2692190"/>
    <lineage>
        <taxon>Bacteria</taxon>
        <taxon>Pseudomonadati</taxon>
        <taxon>Pseudomonadota</taxon>
        <taxon>Alphaproteobacteria</taxon>
        <taxon>Hyphomicrobiales</taxon>
        <taxon>Stappiaceae</taxon>
        <taxon>Stappia</taxon>
    </lineage>
</organism>
<feature type="domain" description="Endoribonuclease L-PSP/chorismate mutase-like" evidence="1">
    <location>
        <begin position="6"/>
        <end position="140"/>
    </location>
</feature>
<dbReference type="Gene3D" id="3.30.1330.40">
    <property type="entry name" value="RutC-like"/>
    <property type="match status" value="1"/>
</dbReference>
<dbReference type="CDD" id="cd02199">
    <property type="entry name" value="YjgF_YER057c_UK114_like_1"/>
    <property type="match status" value="1"/>
</dbReference>
<keyword evidence="3" id="KW-1185">Reference proteome</keyword>